<sequence length="77" mass="8789">MRRRLIVMSLIALAGCNRFAGPRETRQLDRADGRAPDGTRYSIDEQKIRGRERLSISEDDFRIGPKGYIDRPSPTGR</sequence>
<keyword evidence="3" id="KW-1185">Reference proteome</keyword>
<evidence type="ECO:0000313" key="2">
    <source>
        <dbReference type="EMBL" id="VTR94305.1"/>
    </source>
</evidence>
<name>A0A6P2D1P5_9BACT</name>
<evidence type="ECO:0000313" key="3">
    <source>
        <dbReference type="Proteomes" id="UP000464178"/>
    </source>
</evidence>
<organism evidence="2 3">
    <name type="scientific">Gemmata massiliana</name>
    <dbReference type="NCBI Taxonomy" id="1210884"/>
    <lineage>
        <taxon>Bacteria</taxon>
        <taxon>Pseudomonadati</taxon>
        <taxon>Planctomycetota</taxon>
        <taxon>Planctomycetia</taxon>
        <taxon>Gemmatales</taxon>
        <taxon>Gemmataceae</taxon>
        <taxon>Gemmata</taxon>
    </lineage>
</organism>
<proteinExistence type="predicted"/>
<feature type="compositionally biased region" description="Basic and acidic residues" evidence="1">
    <location>
        <begin position="25"/>
        <end position="63"/>
    </location>
</feature>
<dbReference type="PROSITE" id="PS51257">
    <property type="entry name" value="PROKAR_LIPOPROTEIN"/>
    <property type="match status" value="1"/>
</dbReference>
<accession>A0A6P2D1P5</accession>
<evidence type="ECO:0000256" key="1">
    <source>
        <dbReference type="SAM" id="MobiDB-lite"/>
    </source>
</evidence>
<feature type="region of interest" description="Disordered" evidence="1">
    <location>
        <begin position="25"/>
        <end position="77"/>
    </location>
</feature>
<protein>
    <submittedName>
        <fullName evidence="2">Uncharacterized protein</fullName>
    </submittedName>
</protein>
<dbReference type="Proteomes" id="UP000464178">
    <property type="component" value="Chromosome"/>
</dbReference>
<dbReference type="RefSeq" id="WP_162668862.1">
    <property type="nucleotide sequence ID" value="NZ_LR593886.1"/>
</dbReference>
<dbReference type="AlphaFoldDB" id="A0A6P2D1P5"/>
<dbReference type="EMBL" id="LR593886">
    <property type="protein sequence ID" value="VTR94305.1"/>
    <property type="molecule type" value="Genomic_DNA"/>
</dbReference>
<dbReference type="KEGG" id="gms:SOIL9_34090"/>
<reference evidence="2 3" key="1">
    <citation type="submission" date="2019-05" db="EMBL/GenBank/DDBJ databases">
        <authorList>
            <consortium name="Science for Life Laboratories"/>
        </authorList>
    </citation>
    <scope>NUCLEOTIDE SEQUENCE [LARGE SCALE GENOMIC DNA]</scope>
    <source>
        <strain evidence="2">Soil9</strain>
    </source>
</reference>
<gene>
    <name evidence="2" type="ORF">SOIL9_34090</name>
</gene>